<keyword evidence="2" id="KW-1133">Transmembrane helix</keyword>
<dbReference type="KEGG" id="apo:Arcpr_0419"/>
<evidence type="ECO:0000313" key="4">
    <source>
        <dbReference type="Proteomes" id="UP000001901"/>
    </source>
</evidence>
<keyword evidence="2" id="KW-0472">Membrane</keyword>
<dbReference type="OrthoDB" id="125010at2157"/>
<evidence type="ECO:0000256" key="1">
    <source>
        <dbReference type="SAM" id="Coils"/>
    </source>
</evidence>
<dbReference type="InterPro" id="IPR019613">
    <property type="entry name" value="DUF4198"/>
</dbReference>
<dbReference type="Proteomes" id="UP000001901">
    <property type="component" value="Chromosome"/>
</dbReference>
<accession>D2RGR2</accession>
<organism evidence="3 4">
    <name type="scientific">Archaeoglobus profundus (strain DSM 5631 / JCM 9629 / NBRC 100127 / Av18)</name>
    <dbReference type="NCBI Taxonomy" id="572546"/>
    <lineage>
        <taxon>Archaea</taxon>
        <taxon>Methanobacteriati</taxon>
        <taxon>Methanobacteriota</taxon>
        <taxon>Archaeoglobi</taxon>
        <taxon>Archaeoglobales</taxon>
        <taxon>Archaeoglobaceae</taxon>
        <taxon>Archaeoglobus</taxon>
    </lineage>
</organism>
<dbReference type="STRING" id="572546.Arcpr_0419"/>
<keyword evidence="4" id="KW-1185">Reference proteome</keyword>
<protein>
    <submittedName>
        <fullName evidence="3">ABC-type Co2+ transport system periplasmic component-like protein</fullName>
    </submittedName>
</protein>
<proteinExistence type="predicted"/>
<dbReference type="EMBL" id="CP001857">
    <property type="protein sequence ID" value="ADB57487.1"/>
    <property type="molecule type" value="Genomic_DNA"/>
</dbReference>
<dbReference type="eggNOG" id="arCOG10211">
    <property type="taxonomic scope" value="Archaea"/>
</dbReference>
<keyword evidence="2" id="KW-0812">Transmembrane</keyword>
<sequence length="318" mass="35154">MRKAIVVSLVLAFFVVCGVASAHFTMVLPKLDAKAEDYLAELGETKTLYILWGHPFEHILFDCPDVEVTLKDPKGNVRTLTPEEVTLEGLKAWKVSFKVEEPGDYIVAVKLVEEEHGLIDYTKAIIHCGEEAWEGWDAVVGQEVEVIPYTRPYGIEEGFVFSGKAIFKGEPLANAIVEVEKYNTKDEAEPIVKLAEEKFKQDPPMMFTRVVKTNDYGYFAYTLDEPGIWFVGVYAEEGGMEKRGVIIVPVLEKFPPEAKATADLSELESKIDELSGKIDTLESKISALKGASDQSMSYGAIGLAVIAIILAIVAIARK</sequence>
<keyword evidence="1" id="KW-0175">Coiled coil</keyword>
<evidence type="ECO:0000256" key="2">
    <source>
        <dbReference type="SAM" id="Phobius"/>
    </source>
</evidence>
<name>D2RGR2_ARCPA</name>
<dbReference type="PaxDb" id="572546-Arcpr_0419"/>
<dbReference type="HOGENOM" id="CLU_075725_0_0_2"/>
<dbReference type="Pfam" id="PF10670">
    <property type="entry name" value="DUF4198"/>
    <property type="match status" value="1"/>
</dbReference>
<evidence type="ECO:0000313" key="3">
    <source>
        <dbReference type="EMBL" id="ADB57487.1"/>
    </source>
</evidence>
<dbReference type="GeneID" id="8739077"/>
<feature type="coiled-coil region" evidence="1">
    <location>
        <begin position="257"/>
        <end position="291"/>
    </location>
</feature>
<feature type="transmembrane region" description="Helical" evidence="2">
    <location>
        <begin position="296"/>
        <end position="316"/>
    </location>
</feature>
<dbReference type="AlphaFoldDB" id="D2RGR2"/>
<gene>
    <name evidence="3" type="ordered locus">Arcpr_0419</name>
</gene>
<dbReference type="RefSeq" id="WP_012939823.1">
    <property type="nucleotide sequence ID" value="NC_013741.1"/>
</dbReference>
<reference evidence="3 4" key="1">
    <citation type="journal article" date="2010" name="Stand. Genomic Sci.">
        <title>Complete genome sequence of Archaeoglobus profundus type strain (AV18).</title>
        <authorList>
            <person name="von Jan M."/>
            <person name="Lapidus A."/>
            <person name="Del Rio T.G."/>
            <person name="Copeland A."/>
            <person name="Tice H."/>
            <person name="Cheng J.F."/>
            <person name="Lucas S."/>
            <person name="Chen F."/>
            <person name="Nolan M."/>
            <person name="Goodwin L."/>
            <person name="Han C."/>
            <person name="Pitluck S."/>
            <person name="Liolios K."/>
            <person name="Ivanova N."/>
            <person name="Mavromatis K."/>
            <person name="Ovchinnikova G."/>
            <person name="Chertkov O."/>
            <person name="Pati A."/>
            <person name="Chen A."/>
            <person name="Palaniappan K."/>
            <person name="Land M."/>
            <person name="Hauser L."/>
            <person name="Chang Y.J."/>
            <person name="Jeffries C.D."/>
            <person name="Saunders E."/>
            <person name="Brettin T."/>
            <person name="Detter J.C."/>
            <person name="Chain P."/>
            <person name="Eichinger K."/>
            <person name="Huber H."/>
            <person name="Spring S."/>
            <person name="Rohde M."/>
            <person name="Goker M."/>
            <person name="Wirth R."/>
            <person name="Woyke T."/>
            <person name="Bristow J."/>
            <person name="Eisen J.A."/>
            <person name="Markowitz V."/>
            <person name="Hugenholtz P."/>
            <person name="Kyrpides N.C."/>
            <person name="Klenk H.P."/>
        </authorList>
    </citation>
    <scope>NUCLEOTIDE SEQUENCE [LARGE SCALE GENOMIC DNA]</scope>
    <source>
        <strain evidence="4">DSM 5631 / JCM 9629 / NBRC 100127 / Av18</strain>
    </source>
</reference>